<dbReference type="AlphaFoldDB" id="A0A1D6P1I8"/>
<evidence type="ECO:0000256" key="8">
    <source>
        <dbReference type="ARBA" id="ARBA00023136"/>
    </source>
</evidence>
<evidence type="ECO:0000256" key="6">
    <source>
        <dbReference type="ARBA" id="ARBA00022840"/>
    </source>
</evidence>
<dbReference type="PANTHER" id="PTHR24223">
    <property type="entry name" value="ATP-BINDING CASSETTE SUB-FAMILY C"/>
    <property type="match status" value="1"/>
</dbReference>
<gene>
    <name evidence="9" type="ORF">ZEAMMB73_Zm00001d046225</name>
</gene>
<dbReference type="PROSITE" id="PS50893">
    <property type="entry name" value="ABC_TRANSPORTER_2"/>
    <property type="match status" value="1"/>
</dbReference>
<dbReference type="InterPro" id="IPR050173">
    <property type="entry name" value="ABC_transporter_C-like"/>
</dbReference>
<dbReference type="SUPFAM" id="SSF52540">
    <property type="entry name" value="P-loop containing nucleoside triphosphate hydrolases"/>
    <property type="match status" value="1"/>
</dbReference>
<dbReference type="ExpressionAtlas" id="A0A1D6P1I8">
    <property type="expression patterns" value="baseline"/>
</dbReference>
<dbReference type="InterPro" id="IPR003439">
    <property type="entry name" value="ABC_transporter-like_ATP-bd"/>
</dbReference>
<dbReference type="InterPro" id="IPR036640">
    <property type="entry name" value="ABC1_TM_sf"/>
</dbReference>
<dbReference type="InterPro" id="IPR027417">
    <property type="entry name" value="P-loop_NTPase"/>
</dbReference>
<dbReference type="GO" id="GO:0016887">
    <property type="term" value="F:ATP hydrolysis activity"/>
    <property type="evidence" value="ECO:0007669"/>
    <property type="project" value="InterPro"/>
</dbReference>
<dbReference type="PROSITE" id="PS50929">
    <property type="entry name" value="ABC_TM1F"/>
    <property type="match status" value="1"/>
</dbReference>
<keyword evidence="7" id="KW-1133">Transmembrane helix</keyword>
<organism evidence="9">
    <name type="scientific">Zea mays</name>
    <name type="common">Maize</name>
    <dbReference type="NCBI Taxonomy" id="4577"/>
    <lineage>
        <taxon>Eukaryota</taxon>
        <taxon>Viridiplantae</taxon>
        <taxon>Streptophyta</taxon>
        <taxon>Embryophyta</taxon>
        <taxon>Tracheophyta</taxon>
        <taxon>Spermatophyta</taxon>
        <taxon>Magnoliopsida</taxon>
        <taxon>Liliopsida</taxon>
        <taxon>Poales</taxon>
        <taxon>Poaceae</taxon>
        <taxon>PACMAD clade</taxon>
        <taxon>Panicoideae</taxon>
        <taxon>Andropogonodae</taxon>
        <taxon>Andropogoneae</taxon>
        <taxon>Tripsacinae</taxon>
        <taxon>Zea</taxon>
    </lineage>
</organism>
<dbReference type="Pfam" id="PF00005">
    <property type="entry name" value="ABC_tran"/>
    <property type="match status" value="1"/>
</dbReference>
<dbReference type="Gene3D" id="3.40.50.300">
    <property type="entry name" value="P-loop containing nucleotide triphosphate hydrolases"/>
    <property type="match status" value="2"/>
</dbReference>
<keyword evidence="3" id="KW-0813">Transport</keyword>
<keyword evidence="4" id="KW-0812">Transmembrane</keyword>
<dbReference type="STRING" id="4577.A0A1D6P1I8"/>
<comment type="subcellular location">
    <subcellularLocation>
        <location evidence="1">Membrane</location>
    </subcellularLocation>
</comment>
<keyword evidence="6" id="KW-0067">ATP-binding</keyword>
<evidence type="ECO:0000256" key="5">
    <source>
        <dbReference type="ARBA" id="ARBA00022741"/>
    </source>
</evidence>
<sequence>MKRHYVSSARELVRLNGTTKAPVMNYASESILGVVTIRAFAATERFIYSNMQLIDTDATLFFHTVAAQEWVLIRVEALQSLTIITAALFLVLVPPGAISPGSHITIITTSSFPMVSLEFGLMEYYRYDLISGFAGLCLSYALTLTSAQVFLTRFYSYLENYIISVERIKQYMHLPVEPPAIIPDSRPPTSWPQERRIDLQDLKIRYRPNAPLVLQGITCTFAAGNKIGVAGRTGSGKSTLISSLFRLVDPAGGRILIDKLDICSIGLKDLRTKLSLGEVSTEDSNQHHLCSSGYSWNKILVLDEATASIDSATDAILQKVIRQQFSSCTVITIAHRVPTVTDSDKVMVLSYGKLLEYETPAKLLEDKQSAFAKLVAEYWANTKRNST</sequence>
<dbReference type="SUPFAM" id="SSF90123">
    <property type="entry name" value="ABC transporter transmembrane region"/>
    <property type="match status" value="1"/>
</dbReference>
<evidence type="ECO:0000256" key="1">
    <source>
        <dbReference type="ARBA" id="ARBA00004370"/>
    </source>
</evidence>
<name>A0A1D6P1I8_MAIZE</name>
<evidence type="ECO:0000256" key="4">
    <source>
        <dbReference type="ARBA" id="ARBA00022692"/>
    </source>
</evidence>
<dbReference type="InterPro" id="IPR011527">
    <property type="entry name" value="ABC1_TM_dom"/>
</dbReference>
<dbReference type="EMBL" id="CM000785">
    <property type="protein sequence ID" value="AQL03910.1"/>
    <property type="molecule type" value="Genomic_DNA"/>
</dbReference>
<dbReference type="GO" id="GO:0005524">
    <property type="term" value="F:ATP binding"/>
    <property type="evidence" value="ECO:0007669"/>
    <property type="project" value="UniProtKB-KW"/>
</dbReference>
<dbReference type="GO" id="GO:0016020">
    <property type="term" value="C:membrane"/>
    <property type="evidence" value="ECO:0007669"/>
    <property type="project" value="UniProtKB-SubCell"/>
</dbReference>
<dbReference type="Gene3D" id="1.20.1560.10">
    <property type="entry name" value="ABC transporter type 1, transmembrane domain"/>
    <property type="match status" value="1"/>
</dbReference>
<comment type="similarity">
    <text evidence="2">Belongs to the ABC transporter superfamily. ABCC family. Conjugate transporter (TC 3.A.1.208) subfamily.</text>
</comment>
<keyword evidence="5" id="KW-0547">Nucleotide-binding</keyword>
<dbReference type="InParanoid" id="A0A1D6P1I8"/>
<accession>A0A1D6P1I8</accession>
<dbReference type="GO" id="GO:0140359">
    <property type="term" value="F:ABC-type transporter activity"/>
    <property type="evidence" value="ECO:0007669"/>
    <property type="project" value="InterPro"/>
</dbReference>
<reference evidence="9" key="1">
    <citation type="submission" date="2015-12" db="EMBL/GenBank/DDBJ databases">
        <title>Update maize B73 reference genome by single molecule sequencing technologies.</title>
        <authorList>
            <consortium name="Maize Genome Sequencing Project"/>
            <person name="Ware D."/>
        </authorList>
    </citation>
    <scope>NUCLEOTIDE SEQUENCE</scope>
    <source>
        <tissue evidence="9">Seedling</tissue>
    </source>
</reference>
<evidence type="ECO:0000256" key="7">
    <source>
        <dbReference type="ARBA" id="ARBA00022989"/>
    </source>
</evidence>
<evidence type="ECO:0000313" key="9">
    <source>
        <dbReference type="EMBL" id="AQL03910.1"/>
    </source>
</evidence>
<protein>
    <submittedName>
        <fullName evidence="9">Multidrug resistance protein ABC transporter family</fullName>
    </submittedName>
</protein>
<evidence type="ECO:0000256" key="2">
    <source>
        <dbReference type="ARBA" id="ARBA00009726"/>
    </source>
</evidence>
<dbReference type="InterPro" id="IPR003593">
    <property type="entry name" value="AAA+_ATPase"/>
</dbReference>
<dbReference type="PANTHER" id="PTHR24223:SF108">
    <property type="entry name" value="ABC TRANSPORTER C FAMILY MEMBER 8"/>
    <property type="match status" value="1"/>
</dbReference>
<dbReference type="OMA" id="LINIDHR"/>
<proteinExistence type="inferred from homology"/>
<keyword evidence="8" id="KW-0472">Membrane</keyword>
<evidence type="ECO:0000256" key="3">
    <source>
        <dbReference type="ARBA" id="ARBA00022448"/>
    </source>
</evidence>
<dbReference type="SMR" id="A0A1D6P1I8"/>
<dbReference type="SMART" id="SM00382">
    <property type="entry name" value="AAA"/>
    <property type="match status" value="1"/>
</dbReference>